<reference evidence="3" key="1">
    <citation type="submission" date="2019-02" db="EMBL/GenBank/DDBJ databases">
        <authorList>
            <person name="Gruber-Vodicka R. H."/>
            <person name="Seah K. B. B."/>
        </authorList>
    </citation>
    <scope>NUCLEOTIDE SEQUENCE</scope>
    <source>
        <strain evidence="3">BECK_SA2B12</strain>
        <strain evidence="1">BECK_SA2B15</strain>
        <strain evidence="2">BECK_SA2B20</strain>
    </source>
</reference>
<accession>A0A450VH09</accession>
<dbReference type="EMBL" id="CAADFI010000167">
    <property type="protein sequence ID" value="VFJ99750.1"/>
    <property type="molecule type" value="Genomic_DNA"/>
</dbReference>
<dbReference type="AlphaFoldDB" id="A0A450VH09"/>
<evidence type="ECO:0000313" key="3">
    <source>
        <dbReference type="EMBL" id="VFK04030.1"/>
    </source>
</evidence>
<sequence>MTNILDKAVIEARKLPESIQDDIGSVLLSFVHRASEGKETIGFPGNALAGNDGQEEAYDLEDVNVTIAKGIMEARAHQRGEIELPNARETLESLLNGQAT</sequence>
<evidence type="ECO:0000313" key="1">
    <source>
        <dbReference type="EMBL" id="VFJ99357.1"/>
    </source>
</evidence>
<gene>
    <name evidence="1" type="ORF">BECKH772A_GA0070896_101611</name>
    <name evidence="2" type="ORF">BECKH772B_GA0070898_1016715</name>
    <name evidence="3" type="ORF">BECKH772C_GA0070978_1015716</name>
</gene>
<name>A0A450VH09_9GAMM</name>
<evidence type="ECO:0000313" key="2">
    <source>
        <dbReference type="EMBL" id="VFJ99750.1"/>
    </source>
</evidence>
<dbReference type="EMBL" id="CAADFJ010000157">
    <property type="protein sequence ID" value="VFK04030.1"/>
    <property type="molecule type" value="Genomic_DNA"/>
</dbReference>
<organism evidence="3">
    <name type="scientific">Candidatus Kentrum eta</name>
    <dbReference type="NCBI Taxonomy" id="2126337"/>
    <lineage>
        <taxon>Bacteria</taxon>
        <taxon>Pseudomonadati</taxon>
        <taxon>Pseudomonadota</taxon>
        <taxon>Gammaproteobacteria</taxon>
        <taxon>Candidatus Kentrum</taxon>
    </lineage>
</organism>
<dbReference type="EMBL" id="CAADFG010000161">
    <property type="protein sequence ID" value="VFJ99357.1"/>
    <property type="molecule type" value="Genomic_DNA"/>
</dbReference>
<protein>
    <submittedName>
        <fullName evidence="3">Uncharacterized protein</fullName>
    </submittedName>
</protein>
<proteinExistence type="predicted"/>